<dbReference type="PANTHER" id="PTHR12976">
    <property type="entry name" value="RETINAL ROD RHODOPSIN-SENSITIVE CGMP 3',5'-CYCLIC PHOSPHODIESTERASE DELTA-SUBUNIT"/>
    <property type="match status" value="1"/>
</dbReference>
<dbReference type="AlphaFoldDB" id="A0A2P6NAW2"/>
<dbReference type="InterPro" id="IPR014756">
    <property type="entry name" value="Ig_E-set"/>
</dbReference>
<sequence>MQTQEPIGREDESRSAKIAQGFRLDASNGRMVWKSQWNDFTIGSTEQTAHIPKEILSCKSVSREITFSSIELIERFHIKQHVVLEGAIVEEWEIWFGFVIPGSTNTWQTTFLSSSEMLPVEMIRFIHVNLSLFLMYNSGRIVIETSFFDGSQLIGTAKVRVFYA</sequence>
<evidence type="ECO:0000313" key="3">
    <source>
        <dbReference type="EMBL" id="PRP81073.1"/>
    </source>
</evidence>
<accession>A0A2P6NAW2</accession>
<name>A0A2P6NAW2_9EUKA</name>
<proteinExistence type="inferred from homology"/>
<dbReference type="STRING" id="1890364.A0A2P6NAW2"/>
<feature type="domain" description="GMP phosphodiesterase delta subunit" evidence="2">
    <location>
        <begin position="43"/>
        <end position="163"/>
    </location>
</feature>
<dbReference type="InParanoid" id="A0A2P6NAW2"/>
<comment type="caution">
    <text evidence="3">The sequence shown here is derived from an EMBL/GenBank/DDBJ whole genome shotgun (WGS) entry which is preliminary data.</text>
</comment>
<gene>
    <name evidence="3" type="ORF">PROFUN_11187</name>
</gene>
<protein>
    <recommendedName>
        <fullName evidence="2">GMP phosphodiesterase delta subunit domain-containing protein</fullName>
    </recommendedName>
</protein>
<evidence type="ECO:0000256" key="1">
    <source>
        <dbReference type="ARBA" id="ARBA00008102"/>
    </source>
</evidence>
<dbReference type="OrthoDB" id="10248777at2759"/>
<keyword evidence="4" id="KW-1185">Reference proteome</keyword>
<dbReference type="PANTHER" id="PTHR12976:SF0">
    <property type="entry name" value="RETINAL ROD RHODOPSIN-SENSITIVE CGMP 3',5'-CYCLIC PHOSPHODIESTERASE SUBUNIT DELTA"/>
    <property type="match status" value="1"/>
</dbReference>
<dbReference type="SUPFAM" id="SSF81296">
    <property type="entry name" value="E set domains"/>
    <property type="match status" value="1"/>
</dbReference>
<evidence type="ECO:0000313" key="4">
    <source>
        <dbReference type="Proteomes" id="UP000241769"/>
    </source>
</evidence>
<dbReference type="Proteomes" id="UP000241769">
    <property type="component" value="Unassembled WGS sequence"/>
</dbReference>
<reference evidence="3 4" key="1">
    <citation type="journal article" date="2018" name="Genome Biol. Evol.">
        <title>Multiple Roots of Fruiting Body Formation in Amoebozoa.</title>
        <authorList>
            <person name="Hillmann F."/>
            <person name="Forbes G."/>
            <person name="Novohradska S."/>
            <person name="Ferling I."/>
            <person name="Riege K."/>
            <person name="Groth M."/>
            <person name="Westermann M."/>
            <person name="Marz M."/>
            <person name="Spaller T."/>
            <person name="Winckler T."/>
            <person name="Schaap P."/>
            <person name="Glockner G."/>
        </authorList>
    </citation>
    <scope>NUCLEOTIDE SEQUENCE [LARGE SCALE GENOMIC DNA]</scope>
    <source>
        <strain evidence="3 4">Jena</strain>
    </source>
</reference>
<organism evidence="3 4">
    <name type="scientific">Planoprotostelium fungivorum</name>
    <dbReference type="NCBI Taxonomy" id="1890364"/>
    <lineage>
        <taxon>Eukaryota</taxon>
        <taxon>Amoebozoa</taxon>
        <taxon>Evosea</taxon>
        <taxon>Variosea</taxon>
        <taxon>Cavosteliida</taxon>
        <taxon>Cavosteliaceae</taxon>
        <taxon>Planoprotostelium</taxon>
    </lineage>
</organism>
<dbReference type="GO" id="GO:0005737">
    <property type="term" value="C:cytoplasm"/>
    <property type="evidence" value="ECO:0007669"/>
    <property type="project" value="TreeGrafter"/>
</dbReference>
<dbReference type="EMBL" id="MDYQ01000130">
    <property type="protein sequence ID" value="PRP81073.1"/>
    <property type="molecule type" value="Genomic_DNA"/>
</dbReference>
<evidence type="ECO:0000259" key="2">
    <source>
        <dbReference type="Pfam" id="PF05351"/>
    </source>
</evidence>
<comment type="similarity">
    <text evidence="1">Belongs to the PDE6D/unc-119 family.</text>
</comment>
<dbReference type="InterPro" id="IPR008015">
    <property type="entry name" value="PDED_dom"/>
</dbReference>
<dbReference type="Gene3D" id="2.70.50.40">
    <property type="entry name" value="GMP phosphodiesterase, delta subunit"/>
    <property type="match status" value="1"/>
</dbReference>
<dbReference type="Pfam" id="PF05351">
    <property type="entry name" value="GMP_PDE_delta"/>
    <property type="match status" value="1"/>
</dbReference>
<dbReference type="InterPro" id="IPR037036">
    <property type="entry name" value="PDED_dom_sf"/>
</dbReference>